<proteinExistence type="predicted"/>
<feature type="non-terminal residue" evidence="1">
    <location>
        <position position="1"/>
    </location>
</feature>
<feature type="non-terminal residue" evidence="1">
    <location>
        <position position="111"/>
    </location>
</feature>
<sequence length="111" mass="13125">LSSKNKVFSWIWTQGGGPSEDEAALHDWKKKLAVRVEWSKAKERWEEEVDLLREEMKCVLRFLCWRAVWWESQRGSRTEVSRELASGLQAYAARQAAMHRDIARKFKTAWD</sequence>
<evidence type="ECO:0000313" key="1">
    <source>
        <dbReference type="EMBL" id="KAJ7020702.1"/>
    </source>
</evidence>
<keyword evidence="2" id="KW-1185">Reference proteome</keyword>
<comment type="caution">
    <text evidence="1">The sequence shown here is derived from an EMBL/GenBank/DDBJ whole genome shotgun (WGS) entry which is preliminary data.</text>
</comment>
<evidence type="ECO:0000313" key="2">
    <source>
        <dbReference type="Proteomes" id="UP001218188"/>
    </source>
</evidence>
<protein>
    <submittedName>
        <fullName evidence="1">Uncharacterized protein</fullName>
    </submittedName>
</protein>
<name>A0AAD6S537_9AGAR</name>
<dbReference type="AlphaFoldDB" id="A0AAD6S537"/>
<reference evidence="1" key="1">
    <citation type="submission" date="2023-03" db="EMBL/GenBank/DDBJ databases">
        <title>Massive genome expansion in bonnet fungi (Mycena s.s.) driven by repeated elements and novel gene families across ecological guilds.</title>
        <authorList>
            <consortium name="Lawrence Berkeley National Laboratory"/>
            <person name="Harder C.B."/>
            <person name="Miyauchi S."/>
            <person name="Viragh M."/>
            <person name="Kuo A."/>
            <person name="Thoen E."/>
            <person name="Andreopoulos B."/>
            <person name="Lu D."/>
            <person name="Skrede I."/>
            <person name="Drula E."/>
            <person name="Henrissat B."/>
            <person name="Morin E."/>
            <person name="Kohler A."/>
            <person name="Barry K."/>
            <person name="LaButti K."/>
            <person name="Morin E."/>
            <person name="Salamov A."/>
            <person name="Lipzen A."/>
            <person name="Mereny Z."/>
            <person name="Hegedus B."/>
            <person name="Baldrian P."/>
            <person name="Stursova M."/>
            <person name="Weitz H."/>
            <person name="Taylor A."/>
            <person name="Grigoriev I.V."/>
            <person name="Nagy L.G."/>
            <person name="Martin F."/>
            <person name="Kauserud H."/>
        </authorList>
    </citation>
    <scope>NUCLEOTIDE SEQUENCE</scope>
    <source>
        <strain evidence="1">CBHHK200</strain>
    </source>
</reference>
<gene>
    <name evidence="1" type="ORF">C8F04DRAFT_884544</name>
</gene>
<dbReference type="Proteomes" id="UP001218188">
    <property type="component" value="Unassembled WGS sequence"/>
</dbReference>
<organism evidence="1 2">
    <name type="scientific">Mycena alexandri</name>
    <dbReference type="NCBI Taxonomy" id="1745969"/>
    <lineage>
        <taxon>Eukaryota</taxon>
        <taxon>Fungi</taxon>
        <taxon>Dikarya</taxon>
        <taxon>Basidiomycota</taxon>
        <taxon>Agaricomycotina</taxon>
        <taxon>Agaricomycetes</taxon>
        <taxon>Agaricomycetidae</taxon>
        <taxon>Agaricales</taxon>
        <taxon>Marasmiineae</taxon>
        <taxon>Mycenaceae</taxon>
        <taxon>Mycena</taxon>
    </lineage>
</organism>
<dbReference type="EMBL" id="JARJCM010000253">
    <property type="protein sequence ID" value="KAJ7020702.1"/>
    <property type="molecule type" value="Genomic_DNA"/>
</dbReference>
<accession>A0AAD6S537</accession>